<accession>A0A9X9Y1G9</accession>
<reference evidence="1 2" key="1">
    <citation type="journal article" date="2022" name="Int. J. Syst. Evol. Microbiol.">
        <title>Strains of Bradyrhizobium barranii sp. nov. associated with legumes native to Canada are symbionts of soybeans and belong to different subspecies (subsp. barranii subsp. nov. and subsp. apii subsp. nov.) and symbiovars (sv. glycinearum and sv. septentrionale).</title>
        <authorList>
            <person name="Bromfield E.S.P."/>
            <person name="Cloutier S."/>
            <person name="Wasai-Hara S."/>
            <person name="Minamisawa K."/>
        </authorList>
    </citation>
    <scope>NUCLEOTIDE SEQUENCE [LARGE SCALE GENOMIC DNA]</scope>
    <source>
        <strain evidence="1 2">144S4</strain>
    </source>
</reference>
<evidence type="ECO:0000313" key="1">
    <source>
        <dbReference type="EMBL" id="UEM13763.1"/>
    </source>
</evidence>
<dbReference type="EMBL" id="CP086136">
    <property type="protein sequence ID" value="UEM13763.1"/>
    <property type="molecule type" value="Genomic_DNA"/>
</dbReference>
<dbReference type="AlphaFoldDB" id="A0A9X9Y1G9"/>
<dbReference type="KEGG" id="bban:J4G43_005520"/>
<gene>
    <name evidence="1" type="ORF">J4G43_005520</name>
</gene>
<dbReference type="RefSeq" id="WP_028151331.1">
    <property type="nucleotide sequence ID" value="NZ_CP086136.1"/>
</dbReference>
<name>A0A9X9Y1G9_9BRAD</name>
<sequence length="93" mass="10415">MMSANLHTDDLAAVVRYALETTRATMVCPFHEEVVIRVGDDAAESHAFERAKRIVRSDGEAWPSDALREEFGRQLGTAEDGRCPECDRHDPLD</sequence>
<evidence type="ECO:0000313" key="2">
    <source>
        <dbReference type="Proteomes" id="UP000664702"/>
    </source>
</evidence>
<dbReference type="Proteomes" id="UP000664702">
    <property type="component" value="Chromosome"/>
</dbReference>
<proteinExistence type="predicted"/>
<organism evidence="1 2">
    <name type="scientific">Bradyrhizobium barranii subsp. barranii</name>
    <dbReference type="NCBI Taxonomy" id="2823807"/>
    <lineage>
        <taxon>Bacteria</taxon>
        <taxon>Pseudomonadati</taxon>
        <taxon>Pseudomonadota</taxon>
        <taxon>Alphaproteobacteria</taxon>
        <taxon>Hyphomicrobiales</taxon>
        <taxon>Nitrobacteraceae</taxon>
        <taxon>Bradyrhizobium</taxon>
        <taxon>Bradyrhizobium barranii</taxon>
    </lineage>
</organism>
<protein>
    <submittedName>
        <fullName evidence="1">Uncharacterized protein</fullName>
    </submittedName>
</protein>